<dbReference type="STRING" id="926571.NVIE_026810"/>
<evidence type="ECO:0000313" key="2">
    <source>
        <dbReference type="Proteomes" id="UP000027093"/>
    </source>
</evidence>
<dbReference type="Proteomes" id="UP000027093">
    <property type="component" value="Chromosome"/>
</dbReference>
<protein>
    <submittedName>
        <fullName evidence="1">Uncharacterized protein</fullName>
    </submittedName>
</protein>
<dbReference type="HOGENOM" id="CLU_2662498_0_0_2"/>
<accession>A0A060HNC3</accession>
<keyword evidence="2" id="KW-1185">Reference proteome</keyword>
<name>A0A060HNC3_9ARCH</name>
<reference evidence="1 2" key="1">
    <citation type="journal article" date="2014" name="Int. J. Syst. Evol. Microbiol.">
        <title>Nitrososphaera viennensis gen. nov., sp. nov., an aerobic and mesophilic, ammonia-oxidizing archaeon from soil and a member of the archaeal phylum Thaumarchaeota.</title>
        <authorList>
            <person name="Stieglmeier M."/>
            <person name="Klingl A."/>
            <person name="Alves R.J."/>
            <person name="Rittmann S.K."/>
            <person name="Melcher M."/>
            <person name="Leisch N."/>
            <person name="Schleper C."/>
        </authorList>
    </citation>
    <scope>NUCLEOTIDE SEQUENCE [LARGE SCALE GENOMIC DNA]</scope>
    <source>
        <strain evidence="1">EN76</strain>
    </source>
</reference>
<proteinExistence type="predicted"/>
<evidence type="ECO:0000313" key="1">
    <source>
        <dbReference type="EMBL" id="AIC16953.1"/>
    </source>
</evidence>
<organism evidence="1 2">
    <name type="scientific">Nitrososphaera viennensis EN76</name>
    <dbReference type="NCBI Taxonomy" id="926571"/>
    <lineage>
        <taxon>Archaea</taxon>
        <taxon>Nitrososphaerota</taxon>
        <taxon>Nitrososphaeria</taxon>
        <taxon>Nitrososphaerales</taxon>
        <taxon>Nitrososphaeraceae</taxon>
        <taxon>Nitrososphaera</taxon>
    </lineage>
</organism>
<sequence>MRRDLEVLYTTGAVQWSCRESKEVYDMVTLVEMGVSLRDIAGDTYREDLNYLLFVRDLKAQASRSGLLEGFRRVG</sequence>
<dbReference type="AlphaFoldDB" id="A0A060HNC3"/>
<dbReference type="KEGG" id="nvn:NVIE_026810"/>
<dbReference type="EMBL" id="CP007536">
    <property type="protein sequence ID" value="AIC16953.1"/>
    <property type="molecule type" value="Genomic_DNA"/>
</dbReference>
<gene>
    <name evidence="1" type="ORF">NVIE_026810</name>
</gene>